<dbReference type="Proteomes" id="UP000319908">
    <property type="component" value="Unassembled WGS sequence"/>
</dbReference>
<keyword evidence="8 12" id="KW-1133">Transmembrane helix</keyword>
<dbReference type="OrthoDB" id="9786919at2"/>
<evidence type="ECO:0000256" key="7">
    <source>
        <dbReference type="ARBA" id="ARBA00022777"/>
    </source>
</evidence>
<proteinExistence type="predicted"/>
<protein>
    <recommendedName>
        <fullName evidence="3">histidine kinase</fullName>
        <ecNumber evidence="3">2.7.13.3</ecNumber>
    </recommendedName>
</protein>
<dbReference type="EC" id="2.7.13.3" evidence="3"/>
<comment type="caution">
    <text evidence="15">The sequence shown here is derived from an EMBL/GenBank/DDBJ whole genome shotgun (WGS) entry which is preliminary data.</text>
</comment>
<evidence type="ECO:0000256" key="4">
    <source>
        <dbReference type="ARBA" id="ARBA00022553"/>
    </source>
</evidence>
<evidence type="ECO:0000256" key="8">
    <source>
        <dbReference type="ARBA" id="ARBA00022989"/>
    </source>
</evidence>
<comment type="subcellular location">
    <subcellularLocation>
        <location evidence="2">Membrane</location>
    </subcellularLocation>
</comment>
<accession>A0A5C6C5W0</accession>
<sequence>MTLTTRVSAFFLAALAGALIIYSLVFYSVTSRQIHFQFDRELSGALHSLVAAAEVEETEVKWQPLEHSIAFGSLDEFGEAQWIVVGDQQLVVEASPTATPTFRSRAMELAALTVSSGTIRNSVLASEPTMLMYQRLRAPRPASLNRELDEFDEVLVVVGRATVKRDAMLGRLTLLVILLPLAAWLIAALLGRWLVRQALRPVSAMSHQARSIAGSDFQARLKIDDSGDELAELSSTFNRLLDRQQAAFDQQRRFAGDAAHELRSPLTVLMGEIDVTLRKPRTQAEYQQTLSVLRTHCRSLQEIVESLLFLARNEADATLPQLQPIDIHTWLDEQQHSWKHFPRVNDLNLENHVAAGTEALATPSLLTQIISNLVANALKYSEPGTPVTISSETHGGGVFIHVIDRGCGIEADDRPHIFNPFFRSREARNLGIAGNGLGLAIAHRIARTLGGELSCESTPGQGSRFSLRLPQHTDSSDFDSREGR</sequence>
<keyword evidence="5 15" id="KW-0808">Transferase</keyword>
<dbReference type="InterPro" id="IPR003661">
    <property type="entry name" value="HisK_dim/P_dom"/>
</dbReference>
<dbReference type="CDD" id="cd06225">
    <property type="entry name" value="HAMP"/>
    <property type="match status" value="1"/>
</dbReference>
<evidence type="ECO:0000259" key="13">
    <source>
        <dbReference type="PROSITE" id="PS50109"/>
    </source>
</evidence>
<keyword evidence="7 15" id="KW-0418">Kinase</keyword>
<dbReference type="InterPro" id="IPR003594">
    <property type="entry name" value="HATPase_dom"/>
</dbReference>
<dbReference type="GO" id="GO:0005886">
    <property type="term" value="C:plasma membrane"/>
    <property type="evidence" value="ECO:0007669"/>
    <property type="project" value="TreeGrafter"/>
</dbReference>
<dbReference type="InterPro" id="IPR004358">
    <property type="entry name" value="Sig_transdc_His_kin-like_C"/>
</dbReference>
<dbReference type="InterPro" id="IPR036097">
    <property type="entry name" value="HisK_dim/P_sf"/>
</dbReference>
<dbReference type="Pfam" id="PF02518">
    <property type="entry name" value="HATPase_c"/>
    <property type="match status" value="1"/>
</dbReference>
<evidence type="ECO:0000256" key="10">
    <source>
        <dbReference type="ARBA" id="ARBA00023136"/>
    </source>
</evidence>
<dbReference type="InterPro" id="IPR005467">
    <property type="entry name" value="His_kinase_dom"/>
</dbReference>
<evidence type="ECO:0000256" key="9">
    <source>
        <dbReference type="ARBA" id="ARBA00023012"/>
    </source>
</evidence>
<feature type="domain" description="Histidine kinase" evidence="13">
    <location>
        <begin position="257"/>
        <end position="473"/>
    </location>
</feature>
<dbReference type="GO" id="GO:0000155">
    <property type="term" value="F:phosphorelay sensor kinase activity"/>
    <property type="evidence" value="ECO:0007669"/>
    <property type="project" value="InterPro"/>
</dbReference>
<feature type="domain" description="HAMP" evidence="14">
    <location>
        <begin position="196"/>
        <end position="249"/>
    </location>
</feature>
<feature type="transmembrane region" description="Helical" evidence="12">
    <location>
        <begin position="6"/>
        <end position="27"/>
    </location>
</feature>
<dbReference type="PANTHER" id="PTHR45436:SF5">
    <property type="entry name" value="SENSOR HISTIDINE KINASE TRCS"/>
    <property type="match status" value="1"/>
</dbReference>
<evidence type="ECO:0000256" key="1">
    <source>
        <dbReference type="ARBA" id="ARBA00000085"/>
    </source>
</evidence>
<dbReference type="RefSeq" id="WP_146406710.1">
    <property type="nucleotide sequence ID" value="NZ_SJPU01000001.1"/>
</dbReference>
<dbReference type="EMBL" id="SJPU01000001">
    <property type="protein sequence ID" value="TWU20020.1"/>
    <property type="molecule type" value="Genomic_DNA"/>
</dbReference>
<organism evidence="15 16">
    <name type="scientific">Allorhodopirellula heiligendammensis</name>
    <dbReference type="NCBI Taxonomy" id="2714739"/>
    <lineage>
        <taxon>Bacteria</taxon>
        <taxon>Pseudomonadati</taxon>
        <taxon>Planctomycetota</taxon>
        <taxon>Planctomycetia</taxon>
        <taxon>Pirellulales</taxon>
        <taxon>Pirellulaceae</taxon>
        <taxon>Allorhodopirellula</taxon>
    </lineage>
</organism>
<dbReference type="SMART" id="SM00387">
    <property type="entry name" value="HATPase_c"/>
    <property type="match status" value="1"/>
</dbReference>
<evidence type="ECO:0000256" key="2">
    <source>
        <dbReference type="ARBA" id="ARBA00004370"/>
    </source>
</evidence>
<evidence type="ECO:0000313" key="16">
    <source>
        <dbReference type="Proteomes" id="UP000319908"/>
    </source>
</evidence>
<feature type="transmembrane region" description="Helical" evidence="12">
    <location>
        <begin position="172"/>
        <end position="195"/>
    </location>
</feature>
<dbReference type="InterPro" id="IPR003660">
    <property type="entry name" value="HAMP_dom"/>
</dbReference>
<dbReference type="Gene3D" id="3.30.565.10">
    <property type="entry name" value="Histidine kinase-like ATPase, C-terminal domain"/>
    <property type="match status" value="1"/>
</dbReference>
<evidence type="ECO:0000256" key="3">
    <source>
        <dbReference type="ARBA" id="ARBA00012438"/>
    </source>
</evidence>
<dbReference type="Gene3D" id="1.10.287.130">
    <property type="match status" value="1"/>
</dbReference>
<dbReference type="SMART" id="SM00388">
    <property type="entry name" value="HisKA"/>
    <property type="match status" value="1"/>
</dbReference>
<dbReference type="SUPFAM" id="SSF158472">
    <property type="entry name" value="HAMP domain-like"/>
    <property type="match status" value="1"/>
</dbReference>
<feature type="compositionally biased region" description="Basic and acidic residues" evidence="11">
    <location>
        <begin position="474"/>
        <end position="484"/>
    </location>
</feature>
<dbReference type="PROSITE" id="PS50885">
    <property type="entry name" value="HAMP"/>
    <property type="match status" value="1"/>
</dbReference>
<name>A0A5C6C5W0_9BACT</name>
<gene>
    <name evidence="15" type="primary">arlS</name>
    <name evidence="15" type="ORF">Poly21_22000</name>
</gene>
<evidence type="ECO:0000259" key="14">
    <source>
        <dbReference type="PROSITE" id="PS50885"/>
    </source>
</evidence>
<dbReference type="Gene3D" id="6.10.340.10">
    <property type="match status" value="1"/>
</dbReference>
<keyword evidence="6 12" id="KW-0812">Transmembrane</keyword>
<dbReference type="Pfam" id="PF00672">
    <property type="entry name" value="HAMP"/>
    <property type="match status" value="1"/>
</dbReference>
<dbReference type="Pfam" id="PF00512">
    <property type="entry name" value="HisKA"/>
    <property type="match status" value="1"/>
</dbReference>
<dbReference type="CDD" id="cd00082">
    <property type="entry name" value="HisKA"/>
    <property type="match status" value="1"/>
</dbReference>
<dbReference type="InterPro" id="IPR036890">
    <property type="entry name" value="HATPase_C_sf"/>
</dbReference>
<keyword evidence="9" id="KW-0902">Two-component regulatory system</keyword>
<keyword evidence="4" id="KW-0597">Phosphoprotein</keyword>
<dbReference type="PANTHER" id="PTHR45436">
    <property type="entry name" value="SENSOR HISTIDINE KINASE YKOH"/>
    <property type="match status" value="1"/>
</dbReference>
<evidence type="ECO:0000256" key="5">
    <source>
        <dbReference type="ARBA" id="ARBA00022679"/>
    </source>
</evidence>
<evidence type="ECO:0000256" key="12">
    <source>
        <dbReference type="SAM" id="Phobius"/>
    </source>
</evidence>
<dbReference type="SUPFAM" id="SSF47384">
    <property type="entry name" value="Homodimeric domain of signal transducing histidine kinase"/>
    <property type="match status" value="1"/>
</dbReference>
<reference evidence="15 16" key="1">
    <citation type="journal article" date="2020" name="Antonie Van Leeuwenhoek">
        <title>Rhodopirellula heiligendammensis sp. nov., Rhodopirellula pilleata sp. nov., and Rhodopirellula solitaria sp. nov. isolated from natural or artificial marine surfaces in Northern Germany and California, USA, and emended description of the genus Rhodopirellula.</title>
        <authorList>
            <person name="Kallscheuer N."/>
            <person name="Wiegand S."/>
            <person name="Jogler M."/>
            <person name="Boedeker C."/>
            <person name="Peeters S.H."/>
            <person name="Rast P."/>
            <person name="Heuer A."/>
            <person name="Jetten M.S.M."/>
            <person name="Rohde M."/>
            <person name="Jogler C."/>
        </authorList>
    </citation>
    <scope>NUCLEOTIDE SEQUENCE [LARGE SCALE GENOMIC DNA]</scope>
    <source>
        <strain evidence="15 16">Poly21</strain>
    </source>
</reference>
<dbReference type="PROSITE" id="PS50109">
    <property type="entry name" value="HIS_KIN"/>
    <property type="match status" value="1"/>
</dbReference>
<evidence type="ECO:0000256" key="6">
    <source>
        <dbReference type="ARBA" id="ARBA00022692"/>
    </source>
</evidence>
<dbReference type="PRINTS" id="PR00344">
    <property type="entry name" value="BCTRLSENSOR"/>
</dbReference>
<evidence type="ECO:0000313" key="15">
    <source>
        <dbReference type="EMBL" id="TWU20020.1"/>
    </source>
</evidence>
<evidence type="ECO:0000256" key="11">
    <source>
        <dbReference type="SAM" id="MobiDB-lite"/>
    </source>
</evidence>
<dbReference type="SUPFAM" id="SSF55874">
    <property type="entry name" value="ATPase domain of HSP90 chaperone/DNA topoisomerase II/histidine kinase"/>
    <property type="match status" value="1"/>
</dbReference>
<dbReference type="AlphaFoldDB" id="A0A5C6C5W0"/>
<keyword evidence="10 12" id="KW-0472">Membrane</keyword>
<dbReference type="InterPro" id="IPR050428">
    <property type="entry name" value="TCS_sensor_his_kinase"/>
</dbReference>
<comment type="catalytic activity">
    <reaction evidence="1">
        <text>ATP + protein L-histidine = ADP + protein N-phospho-L-histidine.</text>
        <dbReference type="EC" id="2.7.13.3"/>
    </reaction>
</comment>
<keyword evidence="16" id="KW-1185">Reference proteome</keyword>
<feature type="region of interest" description="Disordered" evidence="11">
    <location>
        <begin position="460"/>
        <end position="484"/>
    </location>
</feature>
<dbReference type="SMART" id="SM00304">
    <property type="entry name" value="HAMP"/>
    <property type="match status" value="1"/>
</dbReference>